<dbReference type="SMART" id="SM00219">
    <property type="entry name" value="TyrKc"/>
    <property type="match status" value="1"/>
</dbReference>
<reference evidence="4" key="1">
    <citation type="submission" date="2016-11" db="UniProtKB">
        <authorList>
            <consortium name="WormBaseParasite"/>
        </authorList>
    </citation>
    <scope>IDENTIFICATION</scope>
</reference>
<dbReference type="Proteomes" id="UP000095280">
    <property type="component" value="Unplaced"/>
</dbReference>
<keyword evidence="3" id="KW-1185">Reference proteome</keyword>
<dbReference type="GO" id="GO:0007169">
    <property type="term" value="P:cell surface receptor protein tyrosine kinase signaling pathway"/>
    <property type="evidence" value="ECO:0007669"/>
    <property type="project" value="TreeGrafter"/>
</dbReference>
<evidence type="ECO:0000313" key="3">
    <source>
        <dbReference type="Proteomes" id="UP000095280"/>
    </source>
</evidence>
<dbReference type="PANTHER" id="PTHR24416">
    <property type="entry name" value="TYROSINE-PROTEIN KINASE RECEPTOR"/>
    <property type="match status" value="1"/>
</dbReference>
<dbReference type="InterPro" id="IPR000719">
    <property type="entry name" value="Prot_kinase_dom"/>
</dbReference>
<protein>
    <submittedName>
        <fullName evidence="4">Protein kinase domain-containing protein</fullName>
    </submittedName>
</protein>
<dbReference type="PROSITE" id="PS50011">
    <property type="entry name" value="PROTEIN_KINASE_DOM"/>
    <property type="match status" value="1"/>
</dbReference>
<dbReference type="WBParaSite" id="maker-unitig_36076-snap-gene-0.1-mRNA-1">
    <property type="protein sequence ID" value="maker-unitig_36076-snap-gene-0.1-mRNA-1"/>
    <property type="gene ID" value="maker-unitig_36076-snap-gene-0.1"/>
</dbReference>
<accession>A0A1I8FJ32</accession>
<evidence type="ECO:0000256" key="1">
    <source>
        <dbReference type="SAM" id="MobiDB-lite"/>
    </source>
</evidence>
<dbReference type="InterPro" id="IPR011009">
    <property type="entry name" value="Kinase-like_dom_sf"/>
</dbReference>
<feature type="region of interest" description="Disordered" evidence="1">
    <location>
        <begin position="30"/>
        <end position="66"/>
    </location>
</feature>
<feature type="domain" description="Protein kinase" evidence="2">
    <location>
        <begin position="8"/>
        <end position="291"/>
    </location>
</feature>
<organism evidence="3 4">
    <name type="scientific">Macrostomum lignano</name>
    <dbReference type="NCBI Taxonomy" id="282301"/>
    <lineage>
        <taxon>Eukaryota</taxon>
        <taxon>Metazoa</taxon>
        <taxon>Spiralia</taxon>
        <taxon>Lophotrochozoa</taxon>
        <taxon>Platyhelminthes</taxon>
        <taxon>Rhabditophora</taxon>
        <taxon>Macrostomorpha</taxon>
        <taxon>Macrostomida</taxon>
        <taxon>Macrostomidae</taxon>
        <taxon>Macrostomum</taxon>
    </lineage>
</organism>
<dbReference type="GO" id="GO:0005524">
    <property type="term" value="F:ATP binding"/>
    <property type="evidence" value="ECO:0007669"/>
    <property type="project" value="InterPro"/>
</dbReference>
<dbReference type="GO" id="GO:0005886">
    <property type="term" value="C:plasma membrane"/>
    <property type="evidence" value="ECO:0007669"/>
    <property type="project" value="TreeGrafter"/>
</dbReference>
<dbReference type="InterPro" id="IPR001245">
    <property type="entry name" value="Ser-Thr/Tyr_kinase_cat_dom"/>
</dbReference>
<sequence>VNRPRALQRVGHPWGHGSFGRVYRGLVRSAQHPGARPSCPAREDDARSSASRDVNAEGDDARTGTSFFKRPRHYEKVAANAPTLSRPNWLLCRRMLPILVLMEADGERRRRNLEDLGLRQMLRRADSTGLGPDQRPMYASQAGCAVVRPDLRRHVLPGDEEVCCTGHLAARNCMVNGRLPCVKIGVARARRLCQSAGWRRSPYATVCSPRPRDVWSYGVVLWEIATLAHQPFNSRSNEEVVNMVKSGKTLQPPEDCPAFLSELMAHCWAQKPRSRASFRDILIMLDEMPELIDAFRRQSWFHNGSLSSQGDSAVSNGNGKRLSQQAQQEQQQPPEHQDGPLKPPEEIPMLGQQSVPNPYVPLRA</sequence>
<dbReference type="PANTHER" id="PTHR24416:SF611">
    <property type="entry name" value="TYROSINE-PROTEIN KINASE TRANSMEMBRANE RECEPTOR ROR"/>
    <property type="match status" value="1"/>
</dbReference>
<evidence type="ECO:0000313" key="4">
    <source>
        <dbReference type="WBParaSite" id="maker-unitig_36076-snap-gene-0.1-mRNA-1"/>
    </source>
</evidence>
<name>A0A1I8FJ32_9PLAT</name>
<feature type="compositionally biased region" description="Low complexity" evidence="1">
    <location>
        <begin position="324"/>
        <end position="334"/>
    </location>
</feature>
<proteinExistence type="predicted"/>
<feature type="region of interest" description="Disordered" evidence="1">
    <location>
        <begin position="306"/>
        <end position="364"/>
    </location>
</feature>
<dbReference type="GO" id="GO:0004714">
    <property type="term" value="F:transmembrane receptor protein tyrosine kinase activity"/>
    <property type="evidence" value="ECO:0007669"/>
    <property type="project" value="TreeGrafter"/>
</dbReference>
<dbReference type="AlphaFoldDB" id="A0A1I8FJ32"/>
<dbReference type="Gene3D" id="1.10.510.10">
    <property type="entry name" value="Transferase(Phosphotransferase) domain 1"/>
    <property type="match status" value="1"/>
</dbReference>
<dbReference type="PRINTS" id="PR00109">
    <property type="entry name" value="TYRKINASE"/>
</dbReference>
<feature type="compositionally biased region" description="Polar residues" evidence="1">
    <location>
        <begin position="306"/>
        <end position="323"/>
    </location>
</feature>
<dbReference type="Pfam" id="PF07714">
    <property type="entry name" value="PK_Tyr_Ser-Thr"/>
    <property type="match status" value="1"/>
</dbReference>
<dbReference type="InterPro" id="IPR050122">
    <property type="entry name" value="RTK"/>
</dbReference>
<dbReference type="InterPro" id="IPR020635">
    <property type="entry name" value="Tyr_kinase_cat_dom"/>
</dbReference>
<dbReference type="GO" id="GO:0043235">
    <property type="term" value="C:receptor complex"/>
    <property type="evidence" value="ECO:0007669"/>
    <property type="project" value="TreeGrafter"/>
</dbReference>
<evidence type="ECO:0000259" key="2">
    <source>
        <dbReference type="PROSITE" id="PS50011"/>
    </source>
</evidence>
<dbReference type="SUPFAM" id="SSF56112">
    <property type="entry name" value="Protein kinase-like (PK-like)"/>
    <property type="match status" value="1"/>
</dbReference>
<feature type="compositionally biased region" description="Basic and acidic residues" evidence="1">
    <location>
        <begin position="335"/>
        <end position="345"/>
    </location>
</feature>